<dbReference type="EMBL" id="SSND01000001">
    <property type="protein sequence ID" value="THD84360.1"/>
    <property type="molecule type" value="Genomic_DNA"/>
</dbReference>
<dbReference type="OrthoDB" id="7570189at2"/>
<evidence type="ECO:0000313" key="1">
    <source>
        <dbReference type="EMBL" id="THD84360.1"/>
    </source>
</evidence>
<reference evidence="1 2" key="1">
    <citation type="submission" date="2019-04" db="EMBL/GenBank/DDBJ databases">
        <title>Draft genome sequence of Gemmobacter aestuarii sp. nov.</title>
        <authorList>
            <person name="Hameed A."/>
            <person name="Lin S.-Y."/>
            <person name="Shahina M."/>
            <person name="Lai W.-A."/>
            <person name="Young C.-C."/>
        </authorList>
    </citation>
    <scope>NUCLEOTIDE SEQUENCE [LARGE SCALE GENOMIC DNA]</scope>
    <source>
        <strain evidence="1 2">CC-PW-75</strain>
    </source>
</reference>
<dbReference type="AlphaFoldDB" id="A0A4S3MPF0"/>
<proteinExistence type="predicted"/>
<protein>
    <submittedName>
        <fullName evidence="1">Head-tail adaptor protein</fullName>
    </submittedName>
</protein>
<name>A0A4S3MPF0_9RHOB</name>
<dbReference type="Proteomes" id="UP000309450">
    <property type="component" value="Unassembled WGS sequence"/>
</dbReference>
<dbReference type="Gene3D" id="2.40.10.270">
    <property type="entry name" value="Bacteriophage SPP1 head-tail adaptor protein"/>
    <property type="match status" value="1"/>
</dbReference>
<dbReference type="RefSeq" id="WP_136392741.1">
    <property type="nucleotide sequence ID" value="NZ_SSND01000001.1"/>
</dbReference>
<comment type="caution">
    <text evidence="1">The sequence shown here is derived from an EMBL/GenBank/DDBJ whole genome shotgun (WGS) entry which is preliminary data.</text>
</comment>
<organism evidence="1 2">
    <name type="scientific">Aliigemmobacter aestuarii</name>
    <dbReference type="NCBI Taxonomy" id="1445661"/>
    <lineage>
        <taxon>Bacteria</taxon>
        <taxon>Pseudomonadati</taxon>
        <taxon>Pseudomonadota</taxon>
        <taxon>Alphaproteobacteria</taxon>
        <taxon>Rhodobacterales</taxon>
        <taxon>Paracoccaceae</taxon>
        <taxon>Aliigemmobacter</taxon>
    </lineage>
</organism>
<dbReference type="InterPro" id="IPR008767">
    <property type="entry name" value="Phage_SPP1_head-tail_adaptor"/>
</dbReference>
<sequence length="112" mass="12235">MTRRDFSRRLVLERVVRAPDGAGGFTETWEALGTLWAEIRAGTGREAAGEEITLSSVAYRVFVRGAPVGSTARPEPGQRFREGQRVFAIQAVAEADPAGRVLVCFSREEEPA</sequence>
<evidence type="ECO:0000313" key="2">
    <source>
        <dbReference type="Proteomes" id="UP000309450"/>
    </source>
</evidence>
<gene>
    <name evidence="1" type="ORF">E7811_00980</name>
</gene>
<keyword evidence="2" id="KW-1185">Reference proteome</keyword>
<dbReference type="Pfam" id="PF05521">
    <property type="entry name" value="Phage_HCP"/>
    <property type="match status" value="1"/>
</dbReference>
<accession>A0A4S3MPF0</accession>
<dbReference type="InterPro" id="IPR038666">
    <property type="entry name" value="SSP1_head-tail_sf"/>
</dbReference>